<reference evidence="1 2" key="1">
    <citation type="submission" date="2024-08" db="EMBL/GenBank/DDBJ databases">
        <title>Insights into the chromosomal genome structure of Flemingia macrophylla.</title>
        <authorList>
            <person name="Ding Y."/>
            <person name="Zhao Y."/>
            <person name="Bi W."/>
            <person name="Wu M."/>
            <person name="Zhao G."/>
            <person name="Gong Y."/>
            <person name="Li W."/>
            <person name="Zhang P."/>
        </authorList>
    </citation>
    <scope>NUCLEOTIDE SEQUENCE [LARGE SCALE GENOMIC DNA]</scope>
    <source>
        <strain evidence="1">DYQJB</strain>
        <tissue evidence="1">Leaf</tissue>
    </source>
</reference>
<name>A0ABD1MHS2_9FABA</name>
<dbReference type="Proteomes" id="UP001603857">
    <property type="component" value="Unassembled WGS sequence"/>
</dbReference>
<sequence>MIRIPVRDFSEKDWFRYCDSSDTPEREGSKKELLHLCETQSPTTAAIEARPFSGTEFSWCKAVPEGTGITVLGLILSKSPQILLLQKALHSLQTSHPVLHYKLHHDPSDNTFHFLTRPTPTVQIHPFDLPSIAQILQAQAQDQDNPFHVLLHYQMSFDTWHNSSDSYVFHRCRPLRLRI</sequence>
<organism evidence="1 2">
    <name type="scientific">Flemingia macrophylla</name>
    <dbReference type="NCBI Taxonomy" id="520843"/>
    <lineage>
        <taxon>Eukaryota</taxon>
        <taxon>Viridiplantae</taxon>
        <taxon>Streptophyta</taxon>
        <taxon>Embryophyta</taxon>
        <taxon>Tracheophyta</taxon>
        <taxon>Spermatophyta</taxon>
        <taxon>Magnoliopsida</taxon>
        <taxon>eudicotyledons</taxon>
        <taxon>Gunneridae</taxon>
        <taxon>Pentapetalae</taxon>
        <taxon>rosids</taxon>
        <taxon>fabids</taxon>
        <taxon>Fabales</taxon>
        <taxon>Fabaceae</taxon>
        <taxon>Papilionoideae</taxon>
        <taxon>50 kb inversion clade</taxon>
        <taxon>NPAAA clade</taxon>
        <taxon>indigoferoid/millettioid clade</taxon>
        <taxon>Phaseoleae</taxon>
        <taxon>Flemingia</taxon>
    </lineage>
</organism>
<accession>A0ABD1MHS2</accession>
<dbReference type="EMBL" id="JBGMDY010000005">
    <property type="protein sequence ID" value="KAL2334610.1"/>
    <property type="molecule type" value="Genomic_DNA"/>
</dbReference>
<comment type="caution">
    <text evidence="1">The sequence shown here is derived from an EMBL/GenBank/DDBJ whole genome shotgun (WGS) entry which is preliminary data.</text>
</comment>
<dbReference type="PANTHER" id="PTHR34375:SF2">
    <property type="entry name" value="GATA ZINC FINGER PROTEIN"/>
    <property type="match status" value="1"/>
</dbReference>
<keyword evidence="2" id="KW-1185">Reference proteome</keyword>
<proteinExistence type="predicted"/>
<evidence type="ECO:0000313" key="1">
    <source>
        <dbReference type="EMBL" id="KAL2334610.1"/>
    </source>
</evidence>
<gene>
    <name evidence="1" type="ORF">Fmac_015823</name>
</gene>
<dbReference type="AlphaFoldDB" id="A0ABD1MHS2"/>
<evidence type="ECO:0000313" key="2">
    <source>
        <dbReference type="Proteomes" id="UP001603857"/>
    </source>
</evidence>
<dbReference type="PANTHER" id="PTHR34375">
    <property type="entry name" value="GATA ZINC FINGER PROTEIN-RELATED"/>
    <property type="match status" value="1"/>
</dbReference>
<protein>
    <submittedName>
        <fullName evidence="1">Uncharacterized protein</fullName>
    </submittedName>
</protein>